<comment type="subcellular location">
    <subcellularLocation>
        <location evidence="1">Membrane</location>
        <topology evidence="1">Single-pass type II membrane protein</topology>
    </subcellularLocation>
</comment>
<keyword evidence="5 7" id="KW-1133">Transmembrane helix</keyword>
<name>A0AA35LDB0_9SAUR</name>
<dbReference type="AlphaFoldDB" id="A0AA35LDB0"/>
<reference evidence="9" key="1">
    <citation type="submission" date="2022-12" db="EMBL/GenBank/DDBJ databases">
        <authorList>
            <person name="Alioto T."/>
            <person name="Alioto T."/>
            <person name="Gomez Garrido J."/>
        </authorList>
    </citation>
    <scope>NUCLEOTIDE SEQUENCE</scope>
</reference>
<evidence type="ECO:0000313" key="10">
    <source>
        <dbReference type="Proteomes" id="UP001178461"/>
    </source>
</evidence>
<comment type="similarity">
    <text evidence="2 7">Belongs to the X(+)/potassium ATPases subunit beta family.</text>
</comment>
<comment type="function">
    <text evidence="7">This is the non-catalytic component of the active enzyme, which catalyzes the hydrolysis of ATP coupled with the exchange of Na(+) and K(+) ions across the plasma membrane.</text>
</comment>
<evidence type="ECO:0000256" key="8">
    <source>
        <dbReference type="SAM" id="MobiDB-lite"/>
    </source>
</evidence>
<keyword evidence="6 7" id="KW-0472">Membrane</keyword>
<proteinExistence type="inferred from homology"/>
<feature type="region of interest" description="Disordered" evidence="8">
    <location>
        <begin position="72"/>
        <end position="95"/>
    </location>
</feature>
<gene>
    <name evidence="9" type="ORF">PODLI_1B003982</name>
</gene>
<dbReference type="PROSITE" id="PS00391">
    <property type="entry name" value="ATPASE_NA_K_BETA_2"/>
    <property type="match status" value="1"/>
</dbReference>
<evidence type="ECO:0000256" key="2">
    <source>
        <dbReference type="ARBA" id="ARBA00005876"/>
    </source>
</evidence>
<feature type="region of interest" description="Disordered" evidence="8">
    <location>
        <begin position="1"/>
        <end position="23"/>
    </location>
</feature>
<dbReference type="NCBIfam" id="TIGR01107">
    <property type="entry name" value="Na_K_ATPase_bet"/>
    <property type="match status" value="1"/>
</dbReference>
<dbReference type="PANTHER" id="PTHR11523:SF12">
    <property type="entry name" value="PROTEIN ATP1B4"/>
    <property type="match status" value="1"/>
</dbReference>
<dbReference type="FunFam" id="2.60.40.1660:FF:000001">
    <property type="entry name" value="Sodium/potassium-transporting ATPase subunit beta"/>
    <property type="match status" value="1"/>
</dbReference>
<dbReference type="GO" id="GO:0006814">
    <property type="term" value="P:sodium ion transport"/>
    <property type="evidence" value="ECO:0007669"/>
    <property type="project" value="InterPro"/>
</dbReference>
<dbReference type="EMBL" id="OX395140">
    <property type="protein sequence ID" value="CAI5793544.1"/>
    <property type="molecule type" value="Genomic_DNA"/>
</dbReference>
<keyword evidence="10" id="KW-1185">Reference proteome</keyword>
<feature type="transmembrane region" description="Helical" evidence="7">
    <location>
        <begin position="125"/>
        <end position="151"/>
    </location>
</feature>
<evidence type="ECO:0000256" key="6">
    <source>
        <dbReference type="ARBA" id="ARBA00023136"/>
    </source>
</evidence>
<protein>
    <recommendedName>
        <fullName evidence="7">Sodium/potassium-transporting ATPase subunit beta</fullName>
    </recommendedName>
</protein>
<dbReference type="Pfam" id="PF00287">
    <property type="entry name" value="Na_K-ATPase"/>
    <property type="match status" value="1"/>
</dbReference>
<evidence type="ECO:0000256" key="1">
    <source>
        <dbReference type="ARBA" id="ARBA00004606"/>
    </source>
</evidence>
<dbReference type="InterPro" id="IPR038702">
    <property type="entry name" value="Na/K_ATPase_sub_beta_sf"/>
</dbReference>
<dbReference type="PANTHER" id="PTHR11523">
    <property type="entry name" value="SODIUM/POTASSIUM-DEPENDENT ATPASE BETA SUBUNIT"/>
    <property type="match status" value="1"/>
</dbReference>
<accession>A0AA35LDB0</accession>
<dbReference type="Gene3D" id="2.60.40.1660">
    <property type="entry name" value="Na, k-atpase alpha subunit"/>
    <property type="match status" value="1"/>
</dbReference>
<keyword evidence="3 7" id="KW-0812">Transmembrane</keyword>
<keyword evidence="7" id="KW-0813">Transport</keyword>
<dbReference type="GO" id="GO:0006813">
    <property type="term" value="P:potassium ion transport"/>
    <property type="evidence" value="ECO:0007669"/>
    <property type="project" value="InterPro"/>
</dbReference>
<dbReference type="PROSITE" id="PS00390">
    <property type="entry name" value="ATPASE_NA_K_BETA_1"/>
    <property type="match status" value="1"/>
</dbReference>
<dbReference type="Gene3D" id="1.20.5.170">
    <property type="match status" value="1"/>
</dbReference>
<dbReference type="Proteomes" id="UP001178461">
    <property type="component" value="Chromosome Z"/>
</dbReference>
<evidence type="ECO:0000256" key="7">
    <source>
        <dbReference type="RuleBase" id="RU362099"/>
    </source>
</evidence>
<sequence length="373" mass="42310">MDAPFSSMLQQLPRHPGQPATEEDYWGSIPWGCQATAVPPDYFLITCPKVNATSGGAKDHPLNYHQMPENKNEEAAQQHGNEEEEEEEGKKEMGKKTWGDMAKDMKIFLWNPETRRFMGRTAHSWGLILLFYLVLYLFLAGMFAFCMYVMLMTLSPYTPKHRDRVAPPGVMIRPHISSSVNIAFKPADADSWQKYVDNLHAFLQDYDDKVQEEKNIKCNEGNYFIQDDEESGLRKACQFKRSALNACSGIDDPSFGYSTGQPCILLKMNRIVGYKPGYGNPVTVSCNVHKGDAADIKTVAFYPSSTFDPMYFPYYGKHTHVNYTQPLVGIHFSDVAKDKEINVQCQLNGKGIINNFNSDRFLGRVVFMLKITT</sequence>
<dbReference type="InterPro" id="IPR000402">
    <property type="entry name" value="Na/K_ATPase_sub_beta"/>
</dbReference>
<dbReference type="GO" id="GO:0005637">
    <property type="term" value="C:nuclear inner membrane"/>
    <property type="evidence" value="ECO:0007669"/>
    <property type="project" value="TreeGrafter"/>
</dbReference>
<dbReference type="GO" id="GO:0005890">
    <property type="term" value="C:sodium:potassium-exchanging ATPase complex"/>
    <property type="evidence" value="ECO:0007669"/>
    <property type="project" value="InterPro"/>
</dbReference>
<keyword evidence="4" id="KW-0735">Signal-anchor</keyword>
<evidence type="ECO:0000256" key="4">
    <source>
        <dbReference type="ARBA" id="ARBA00022968"/>
    </source>
</evidence>
<evidence type="ECO:0000256" key="3">
    <source>
        <dbReference type="ARBA" id="ARBA00022692"/>
    </source>
</evidence>
<keyword evidence="7" id="KW-0406">Ion transport</keyword>
<dbReference type="GO" id="GO:0006355">
    <property type="term" value="P:regulation of DNA-templated transcription"/>
    <property type="evidence" value="ECO:0007669"/>
    <property type="project" value="TreeGrafter"/>
</dbReference>
<evidence type="ECO:0000313" key="9">
    <source>
        <dbReference type="EMBL" id="CAI5793544.1"/>
    </source>
</evidence>
<organism evidence="9 10">
    <name type="scientific">Podarcis lilfordi</name>
    <name type="common">Lilford's wall lizard</name>
    <dbReference type="NCBI Taxonomy" id="74358"/>
    <lineage>
        <taxon>Eukaryota</taxon>
        <taxon>Metazoa</taxon>
        <taxon>Chordata</taxon>
        <taxon>Craniata</taxon>
        <taxon>Vertebrata</taxon>
        <taxon>Euteleostomi</taxon>
        <taxon>Lepidosauria</taxon>
        <taxon>Squamata</taxon>
        <taxon>Bifurcata</taxon>
        <taxon>Unidentata</taxon>
        <taxon>Episquamata</taxon>
        <taxon>Laterata</taxon>
        <taxon>Lacertibaenia</taxon>
        <taxon>Lacertidae</taxon>
        <taxon>Podarcis</taxon>
    </lineage>
</organism>
<evidence type="ECO:0000256" key="5">
    <source>
        <dbReference type="ARBA" id="ARBA00022989"/>
    </source>
</evidence>